<sequence>MTVPIAPIPSELPKRFWKARDAAIEQVLSNSGLPAGLADLQEWLATDGWDDLLAAWINEDVALNLKQWVTYKFSDSTLRDTDGLDEAEAITDRMRVDFARAAISYAVENSEGDDSPSVHSFPIEREDGARAILGCTVEIRGHDHIPQWHGVFADKDAFYRHLRSAGFLFHSEANAIGGAEILALWDFEKKKTPKRKKPSP</sequence>
<name>A0A953NAB5_9BURK</name>
<keyword evidence="2" id="KW-1185">Reference proteome</keyword>
<dbReference type="EMBL" id="JAHXRI010000010">
    <property type="protein sequence ID" value="MBZ1351204.1"/>
    <property type="molecule type" value="Genomic_DNA"/>
</dbReference>
<evidence type="ECO:0000313" key="1">
    <source>
        <dbReference type="EMBL" id="MBZ1351204.1"/>
    </source>
</evidence>
<gene>
    <name evidence="1" type="ORF">KZZ10_11150</name>
</gene>
<evidence type="ECO:0000313" key="2">
    <source>
        <dbReference type="Proteomes" id="UP000739565"/>
    </source>
</evidence>
<dbReference type="Proteomes" id="UP000739565">
    <property type="component" value="Unassembled WGS sequence"/>
</dbReference>
<organism evidence="1 2">
    <name type="scientific">Zwartia hollandica</name>
    <dbReference type="NCBI Taxonomy" id="324606"/>
    <lineage>
        <taxon>Bacteria</taxon>
        <taxon>Pseudomonadati</taxon>
        <taxon>Pseudomonadota</taxon>
        <taxon>Betaproteobacteria</taxon>
        <taxon>Burkholderiales</taxon>
        <taxon>Alcaligenaceae</taxon>
        <taxon>Zwartia</taxon>
    </lineage>
</organism>
<dbReference type="AlphaFoldDB" id="A0A953NAB5"/>
<protein>
    <submittedName>
        <fullName evidence="1">Uncharacterized protein</fullName>
    </submittedName>
</protein>
<proteinExistence type="predicted"/>
<reference evidence="1" key="1">
    <citation type="submission" date="2021-07" db="EMBL/GenBank/DDBJ databases">
        <title>New genus and species of the family Alcaligenaceae.</title>
        <authorList>
            <person name="Hahn M.W."/>
        </authorList>
    </citation>
    <scope>NUCLEOTIDE SEQUENCE</scope>
    <source>
        <strain evidence="1">LF4-65</strain>
    </source>
</reference>
<accession>A0A953NAB5</accession>
<comment type="caution">
    <text evidence="1">The sequence shown here is derived from an EMBL/GenBank/DDBJ whole genome shotgun (WGS) entry which is preliminary data.</text>
</comment>